<dbReference type="RefSeq" id="WP_254019397.1">
    <property type="nucleotide sequence ID" value="NZ_CAKXZT010000131.1"/>
</dbReference>
<evidence type="ECO:0000313" key="2">
    <source>
        <dbReference type="Proteomes" id="UP001153050"/>
    </source>
</evidence>
<reference evidence="1 2" key="1">
    <citation type="submission" date="2022-03" db="EMBL/GenBank/DDBJ databases">
        <authorList>
            <person name="Brunel B."/>
        </authorList>
    </citation>
    <scope>NUCLEOTIDE SEQUENCE [LARGE SCALE GENOMIC DNA]</scope>
    <source>
        <strain evidence="1">STM5069sample</strain>
    </source>
</reference>
<dbReference type="EMBL" id="CAKXZT010000131">
    <property type="protein sequence ID" value="CAH2403020.1"/>
    <property type="molecule type" value="Genomic_DNA"/>
</dbReference>
<organism evidence="1 2">
    <name type="scientific">Mesorhizobium escarrei</name>
    <dbReference type="NCBI Taxonomy" id="666018"/>
    <lineage>
        <taxon>Bacteria</taxon>
        <taxon>Pseudomonadati</taxon>
        <taxon>Pseudomonadota</taxon>
        <taxon>Alphaproteobacteria</taxon>
        <taxon>Hyphomicrobiales</taxon>
        <taxon>Phyllobacteriaceae</taxon>
        <taxon>Mesorhizobium</taxon>
    </lineage>
</organism>
<gene>
    <name evidence="1" type="ORF">MES5069_360116</name>
</gene>
<name>A0ABM9E1X8_9HYPH</name>
<accession>A0ABM9E1X8</accession>
<keyword evidence="2" id="KW-1185">Reference proteome</keyword>
<proteinExistence type="predicted"/>
<sequence>MVEKPKTSMAFGEVQDYVKSLIDSGKAEVRGVDKPDAGALYLSADELPALARFTEPQGIAVKILGENSGNMIRIGFRSLVMLDAVSPNFTSSDGDFQNMSLECETT</sequence>
<evidence type="ECO:0000313" key="1">
    <source>
        <dbReference type="EMBL" id="CAH2403020.1"/>
    </source>
</evidence>
<comment type="caution">
    <text evidence="1">The sequence shown here is derived from an EMBL/GenBank/DDBJ whole genome shotgun (WGS) entry which is preliminary data.</text>
</comment>
<protein>
    <submittedName>
        <fullName evidence="1">Uncharacterized protein</fullName>
    </submittedName>
</protein>
<dbReference type="Proteomes" id="UP001153050">
    <property type="component" value="Unassembled WGS sequence"/>
</dbReference>